<dbReference type="InterPro" id="IPR008286">
    <property type="entry name" value="Prn/Lys/Arg_de-COase_C"/>
</dbReference>
<feature type="modified residue" description="N6-(pyridoxal phosphate)lysine" evidence="5">
    <location>
        <position position="395"/>
    </location>
</feature>
<dbReference type="Gene3D" id="3.40.50.2300">
    <property type="match status" value="1"/>
</dbReference>
<organism evidence="9 10">
    <name type="scientific">Desulfovibrio gilichinskyi</name>
    <dbReference type="NCBI Taxonomy" id="1519643"/>
    <lineage>
        <taxon>Bacteria</taxon>
        <taxon>Pseudomonadati</taxon>
        <taxon>Thermodesulfobacteriota</taxon>
        <taxon>Desulfovibrionia</taxon>
        <taxon>Desulfovibrionales</taxon>
        <taxon>Desulfovibrionaceae</taxon>
        <taxon>Desulfovibrio</taxon>
    </lineage>
</organism>
<evidence type="ECO:0000259" key="6">
    <source>
        <dbReference type="Pfam" id="PF01276"/>
    </source>
</evidence>
<sequence>MKITKHSWPVLIVSGQFEAANDEGLRLRELEEELIEIQECSVIPSYSYEDAVEIFMSRSDLGAVVIDWDIDEKFNDGKGSPEFLLDEIRKRNKKIPVILLTDRTAVSDLSTSVLQKINECLWKTADTSEFLAGRIETLIIKYVKGVYPVFFGELVKYSEAYKYAWHTPGHMGGEGFLKSPAGVAMHKFYGENVFRSDLSISVPELGSLLDHEGVVGDAEKNSARVFGADQTYYVLNGTSNVNQIIWRSQLVRDDIAFVDRNCHKSLNYAMVITDAYPIYMVPRRNKRGIIGPCRLSEFSKESILKKVKENKMIPADIKASSVKMSALTNSTYDGICYNVINIKKQLQKSVENLHFDEAWYAYARFHPIYKDHFGMADDDLNENHPPIFCSQSTHKLLMAFSQASMLHVRNGSHVKIDPDEMNESYMMHSSTSPQYSMIASLDVATKMMEDSGEVLMNDTIFAAVNLRKKVSKIAKEMKDDNDWFFEMWQPAKVDQDGEIKNFEDVDTEYLCENQKPWVLSSKDDWHGFDDIEDNYAMLDPIKLTFTTPGLKENGEMFEEGIPAAIVTNYLINHGIVCEKTDYYSFLLLNSMGTTKAKQGSLLAGLLKFKEVYDANALLSVVQPDLVKRFPQAYEKVGIKDHCNAIHKYYKEHKLLDKMQAAFQVIPDQAMKPSEAYHNVVRKNVEYVELKDMKGRIPAVMIVPYPPGIPVIMGGEILNEKADAIYEYLETRQNFENVFPGYESDIHGVERIERGGKKFFRTMCVKK</sequence>
<evidence type="ECO:0000313" key="10">
    <source>
        <dbReference type="Proteomes" id="UP000192906"/>
    </source>
</evidence>
<dbReference type="Gene3D" id="3.40.640.10">
    <property type="entry name" value="Type I PLP-dependent aspartate aminotransferase-like (Major domain)"/>
    <property type="match status" value="1"/>
</dbReference>
<dbReference type="Gene3D" id="3.90.100.10">
    <property type="entry name" value="Orn/Lys/Arg decarboxylase, C-terminal domain"/>
    <property type="match status" value="1"/>
</dbReference>
<dbReference type="OrthoDB" id="9761189at2"/>
<dbReference type="InterPro" id="IPR000310">
    <property type="entry name" value="Orn/Lys/Arg_deCO2ase_major_dom"/>
</dbReference>
<dbReference type="EMBL" id="FWZU01000004">
    <property type="protein sequence ID" value="SMF23859.1"/>
    <property type="molecule type" value="Genomic_DNA"/>
</dbReference>
<dbReference type="Pfam" id="PF03709">
    <property type="entry name" value="OKR_DC_1_N"/>
    <property type="match status" value="1"/>
</dbReference>
<dbReference type="Pfam" id="PF03711">
    <property type="entry name" value="OKR_DC_1_C"/>
    <property type="match status" value="1"/>
</dbReference>
<keyword evidence="4" id="KW-0456">Lyase</keyword>
<dbReference type="RefSeq" id="WP_085102435.1">
    <property type="nucleotide sequence ID" value="NZ_FWZU01000004.1"/>
</dbReference>
<feature type="domain" description="Orn/Lys/Arg decarboxylases family 1 pyridoxal-P attachment site" evidence="6">
    <location>
        <begin position="149"/>
        <end position="597"/>
    </location>
</feature>
<keyword evidence="3 5" id="KW-0663">Pyridoxal phosphate</keyword>
<feature type="domain" description="Orn/Lys/Arg decarboxylase C-terminal" evidence="8">
    <location>
        <begin position="623"/>
        <end position="750"/>
    </location>
</feature>
<evidence type="ECO:0000256" key="1">
    <source>
        <dbReference type="ARBA" id="ARBA00010671"/>
    </source>
</evidence>
<accession>A0A1X7DYG9</accession>
<keyword evidence="2" id="KW-0210">Decarboxylase</keyword>
<gene>
    <name evidence="9" type="ORF">SAMN06295933_2351</name>
</gene>
<evidence type="ECO:0000259" key="8">
    <source>
        <dbReference type="Pfam" id="PF03711"/>
    </source>
</evidence>
<protein>
    <submittedName>
        <fullName evidence="9">Lysine decarboxylase/arginine decarboxylase</fullName>
    </submittedName>
</protein>
<dbReference type="Proteomes" id="UP000192906">
    <property type="component" value="Unassembled WGS sequence"/>
</dbReference>
<name>A0A1X7DYG9_9BACT</name>
<dbReference type="InterPro" id="IPR015422">
    <property type="entry name" value="PyrdxlP-dep_Trfase_small"/>
</dbReference>
<dbReference type="SUPFAM" id="SSF53383">
    <property type="entry name" value="PLP-dependent transferases"/>
    <property type="match status" value="1"/>
</dbReference>
<dbReference type="Gene3D" id="3.90.1150.10">
    <property type="entry name" value="Aspartate Aminotransferase, domain 1"/>
    <property type="match status" value="1"/>
</dbReference>
<dbReference type="SUPFAM" id="SSF55904">
    <property type="entry name" value="Ornithine decarboxylase C-terminal domain"/>
    <property type="match status" value="1"/>
</dbReference>
<evidence type="ECO:0000256" key="3">
    <source>
        <dbReference type="ARBA" id="ARBA00022898"/>
    </source>
</evidence>
<dbReference type="InterPro" id="IPR036633">
    <property type="entry name" value="Prn/Lys/Arg_de-COase_C_sf"/>
</dbReference>
<dbReference type="InterPro" id="IPR005308">
    <property type="entry name" value="OKR_de-COase_N"/>
</dbReference>
<proteinExistence type="inferred from homology"/>
<evidence type="ECO:0000256" key="5">
    <source>
        <dbReference type="PIRSR" id="PIRSR009393-1"/>
    </source>
</evidence>
<dbReference type="Pfam" id="PF01276">
    <property type="entry name" value="OKR_DC_1"/>
    <property type="match status" value="1"/>
</dbReference>
<dbReference type="GO" id="GO:0005829">
    <property type="term" value="C:cytosol"/>
    <property type="evidence" value="ECO:0007669"/>
    <property type="project" value="TreeGrafter"/>
</dbReference>
<dbReference type="PIRSF" id="PIRSF009393">
    <property type="entry name" value="Orn_decarb"/>
    <property type="match status" value="1"/>
</dbReference>
<dbReference type="PANTHER" id="PTHR45229:SF3">
    <property type="entry name" value="BIODEGRADATIVE ARGININE DECARBOXYLASE"/>
    <property type="match status" value="1"/>
</dbReference>
<dbReference type="InterPro" id="IPR015421">
    <property type="entry name" value="PyrdxlP-dep_Trfase_major"/>
</dbReference>
<dbReference type="AlphaFoldDB" id="A0A1X7DYG9"/>
<dbReference type="STRING" id="1519643.SAMN06295933_2351"/>
<dbReference type="GO" id="GO:0008792">
    <property type="term" value="F:arginine decarboxylase activity"/>
    <property type="evidence" value="ECO:0007669"/>
    <property type="project" value="TreeGrafter"/>
</dbReference>
<dbReference type="PANTHER" id="PTHR45229">
    <property type="entry name" value="CONSTITUTIVE ORNITHINE DECARBOXYLASE"/>
    <property type="match status" value="1"/>
</dbReference>
<evidence type="ECO:0000256" key="4">
    <source>
        <dbReference type="ARBA" id="ARBA00023239"/>
    </source>
</evidence>
<reference evidence="10" key="1">
    <citation type="submission" date="2017-04" db="EMBL/GenBank/DDBJ databases">
        <authorList>
            <person name="Varghese N."/>
            <person name="Submissions S."/>
        </authorList>
    </citation>
    <scope>NUCLEOTIDE SEQUENCE [LARGE SCALE GENOMIC DNA]</scope>
    <source>
        <strain evidence="10">K3S</strain>
    </source>
</reference>
<dbReference type="GO" id="GO:0006527">
    <property type="term" value="P:L-arginine catabolic process"/>
    <property type="evidence" value="ECO:0007669"/>
    <property type="project" value="TreeGrafter"/>
</dbReference>
<evidence type="ECO:0000259" key="7">
    <source>
        <dbReference type="Pfam" id="PF03709"/>
    </source>
</evidence>
<dbReference type="InterPro" id="IPR011193">
    <property type="entry name" value="Orn/lys/arg_de-COase"/>
</dbReference>
<evidence type="ECO:0000313" key="9">
    <source>
        <dbReference type="EMBL" id="SMF23859.1"/>
    </source>
</evidence>
<dbReference type="SUPFAM" id="SSF52172">
    <property type="entry name" value="CheY-like"/>
    <property type="match status" value="1"/>
</dbReference>
<comment type="similarity">
    <text evidence="1">Belongs to the Orn/Lys/Arg decarboxylase class-I family.</text>
</comment>
<feature type="domain" description="Orn/Lys/Arg decarboxylase N-terminal" evidence="7">
    <location>
        <begin position="24"/>
        <end position="142"/>
    </location>
</feature>
<dbReference type="GO" id="GO:0030170">
    <property type="term" value="F:pyridoxal phosphate binding"/>
    <property type="evidence" value="ECO:0007669"/>
    <property type="project" value="TreeGrafter"/>
</dbReference>
<dbReference type="InterPro" id="IPR015424">
    <property type="entry name" value="PyrdxlP-dep_Trfase"/>
</dbReference>
<evidence type="ECO:0000256" key="2">
    <source>
        <dbReference type="ARBA" id="ARBA00022793"/>
    </source>
</evidence>
<keyword evidence="10" id="KW-1185">Reference proteome</keyword>
<dbReference type="InterPro" id="IPR011006">
    <property type="entry name" value="CheY-like_superfamily"/>
</dbReference>